<keyword evidence="1" id="KW-0812">Transmembrane</keyword>
<feature type="transmembrane region" description="Helical" evidence="1">
    <location>
        <begin position="345"/>
        <end position="369"/>
    </location>
</feature>
<dbReference type="CTD" id="75577302"/>
<dbReference type="KEGG" id="shx:MS3_00004816"/>
<reference evidence="2" key="4">
    <citation type="journal article" date="2022" name="PLoS Pathog.">
        <title>Chromosome-level genome of Schistosoma haematobium underpins genome-wide explorations of molecular variation.</title>
        <authorList>
            <person name="Stroehlein A.J."/>
            <person name="Korhonen P.K."/>
            <person name="Lee V.V."/>
            <person name="Ralph S.A."/>
            <person name="Mentink-Kane M."/>
            <person name="You H."/>
            <person name="McManus D.P."/>
            <person name="Tchuente L.T."/>
            <person name="Stothard J.R."/>
            <person name="Kaur P."/>
            <person name="Dudchenko O."/>
            <person name="Aiden E.L."/>
            <person name="Yang B."/>
            <person name="Yang H."/>
            <person name="Emery A.M."/>
            <person name="Webster B.L."/>
            <person name="Brindley P.J."/>
            <person name="Rollinson D."/>
            <person name="Chang B.C.H."/>
            <person name="Gasser R.B."/>
            <person name="Young N.D."/>
        </authorList>
    </citation>
    <scope>NUCLEOTIDE SEQUENCE</scope>
</reference>
<organism evidence="2 3">
    <name type="scientific">Schistosoma haematobium</name>
    <name type="common">Blood fluke</name>
    <dbReference type="NCBI Taxonomy" id="6185"/>
    <lineage>
        <taxon>Eukaryota</taxon>
        <taxon>Metazoa</taxon>
        <taxon>Spiralia</taxon>
        <taxon>Lophotrochozoa</taxon>
        <taxon>Platyhelminthes</taxon>
        <taxon>Trematoda</taxon>
        <taxon>Digenea</taxon>
        <taxon>Strigeidida</taxon>
        <taxon>Schistosomatoidea</taxon>
        <taxon>Schistosomatidae</taxon>
        <taxon>Schistosoma</taxon>
    </lineage>
</organism>
<proteinExistence type="predicted"/>
<reference evidence="2" key="3">
    <citation type="submission" date="2021-06" db="EMBL/GenBank/DDBJ databases">
        <title>Chromosome-level genome assembly for S. haematobium.</title>
        <authorList>
            <person name="Stroehlein A.J."/>
        </authorList>
    </citation>
    <scope>NUCLEOTIDE SEQUENCE</scope>
</reference>
<name>A0A922LJA3_SCHHA</name>
<comment type="caution">
    <text evidence="2">The sequence shown here is derived from an EMBL/GenBank/DDBJ whole genome shotgun (WGS) entry which is preliminary data.</text>
</comment>
<evidence type="ECO:0000256" key="1">
    <source>
        <dbReference type="SAM" id="Phobius"/>
    </source>
</evidence>
<keyword evidence="1" id="KW-1133">Transmembrane helix</keyword>
<reference evidence="2" key="1">
    <citation type="journal article" date="2012" name="Nat. Genet.">
        <title>Whole-genome sequence of Schistosoma haematobium.</title>
        <authorList>
            <person name="Young N.D."/>
            <person name="Jex A.R."/>
            <person name="Li B."/>
            <person name="Liu S."/>
            <person name="Yang L."/>
            <person name="Xiong Z."/>
            <person name="Li Y."/>
            <person name="Cantacessi C."/>
            <person name="Hall R.S."/>
            <person name="Xu X."/>
            <person name="Chen F."/>
            <person name="Wu X."/>
            <person name="Zerlotini A."/>
            <person name="Oliveira G."/>
            <person name="Hofmann A."/>
            <person name="Zhang G."/>
            <person name="Fang X."/>
            <person name="Kang Y."/>
            <person name="Campbell B.E."/>
            <person name="Loukas A."/>
            <person name="Ranganathan S."/>
            <person name="Rollinson D."/>
            <person name="Rinaldi G."/>
            <person name="Brindley P.J."/>
            <person name="Yang H."/>
            <person name="Wang J."/>
            <person name="Wang J."/>
            <person name="Gasser R.B."/>
        </authorList>
    </citation>
    <scope>NUCLEOTIDE SEQUENCE</scope>
</reference>
<dbReference type="RefSeq" id="XP_051068692.1">
    <property type="nucleotide sequence ID" value="XM_051212780.1"/>
</dbReference>
<protein>
    <recommendedName>
        <fullName evidence="4">Egg protein CP391S-like protein</fullName>
    </recommendedName>
</protein>
<dbReference type="GeneID" id="75577302"/>
<gene>
    <name evidence="2" type="ORF">MS3_00004816</name>
</gene>
<evidence type="ECO:0000313" key="3">
    <source>
        <dbReference type="Proteomes" id="UP000471633"/>
    </source>
</evidence>
<dbReference type="AlphaFoldDB" id="A0A922LJA3"/>
<keyword evidence="3" id="KW-1185">Reference proteome</keyword>
<sequence>MRSRSFLHLNHFRYKFSAELSLSFCLIVVILYELFNSQDICEKGELATYKSEIIKNNSYIYSHHYNYSMRVRLDQPHPVVKGDFNEFQHDITVTPQFPFQYFERPVKYFELKYGLRIVMREVQVLGLVMFPDISDNTREFKVLETQELIAAKWSIKESIRYPGLVPANITCLIYPSGKISIYFEDIPTKIDKSKKLALMGGSIYCSEIAHRDKKDLEIRIPTELIKSRTLVEFETIGKVCGKYDWSEKCRLASTANTICIWCERAKKCIESNDQSTHQVKINECRAEEGPDVSDLSTPTPIKHNETTLAITEVQVNENLKETTEVTDQHSNMTTHINKENNRNNLLLYLFIVVLLHFFISVLRIGYVIWRWLCKKKKSED</sequence>
<dbReference type="Proteomes" id="UP000471633">
    <property type="component" value="Unassembled WGS sequence"/>
</dbReference>
<reference evidence="2" key="2">
    <citation type="journal article" date="2019" name="Gigascience">
        <title>High-quality Schistosoma haematobium genome achieved by single-molecule and long-range sequencing.</title>
        <authorList>
            <person name="Stroehlein A.J."/>
            <person name="Korhonen P.K."/>
            <person name="Chong T.M."/>
            <person name="Lim Y.L."/>
            <person name="Chan K.G."/>
            <person name="Webster B."/>
            <person name="Rollinson D."/>
            <person name="Brindley P.J."/>
            <person name="Gasser R.B."/>
            <person name="Young N.D."/>
        </authorList>
    </citation>
    <scope>NUCLEOTIDE SEQUENCE</scope>
</reference>
<evidence type="ECO:0000313" key="2">
    <source>
        <dbReference type="EMBL" id="KAH9586858.1"/>
    </source>
</evidence>
<accession>A0A922LJA3</accession>
<keyword evidence="1" id="KW-0472">Membrane</keyword>
<dbReference type="EMBL" id="AMPZ03000003">
    <property type="protein sequence ID" value="KAH9586858.1"/>
    <property type="molecule type" value="Genomic_DNA"/>
</dbReference>
<evidence type="ECO:0008006" key="4">
    <source>
        <dbReference type="Google" id="ProtNLM"/>
    </source>
</evidence>